<comment type="caution">
    <text evidence="1">The sequence shown here is derived from an EMBL/GenBank/DDBJ whole genome shotgun (WGS) entry which is preliminary data.</text>
</comment>
<dbReference type="Proteomes" id="UP000712600">
    <property type="component" value="Unassembled WGS sequence"/>
</dbReference>
<name>A0A8S9PBG3_BRACR</name>
<evidence type="ECO:0000313" key="1">
    <source>
        <dbReference type="EMBL" id="KAF3512819.1"/>
    </source>
</evidence>
<dbReference type="AlphaFoldDB" id="A0A8S9PBG3"/>
<proteinExistence type="predicted"/>
<sequence>MIGCQQGTGLLHGESRSLQTVLSVLEKWKQGTTCCSFVSTALTCGLRSLTDAIHLLQCLQTDLSSFLGSETHPQRRGLC</sequence>
<dbReference type="EMBL" id="QGKX02001521">
    <property type="protein sequence ID" value="KAF3512819.1"/>
    <property type="molecule type" value="Genomic_DNA"/>
</dbReference>
<organism evidence="1 2">
    <name type="scientific">Brassica cretica</name>
    <name type="common">Mustard</name>
    <dbReference type="NCBI Taxonomy" id="69181"/>
    <lineage>
        <taxon>Eukaryota</taxon>
        <taxon>Viridiplantae</taxon>
        <taxon>Streptophyta</taxon>
        <taxon>Embryophyta</taxon>
        <taxon>Tracheophyta</taxon>
        <taxon>Spermatophyta</taxon>
        <taxon>Magnoliopsida</taxon>
        <taxon>eudicotyledons</taxon>
        <taxon>Gunneridae</taxon>
        <taxon>Pentapetalae</taxon>
        <taxon>rosids</taxon>
        <taxon>malvids</taxon>
        <taxon>Brassicales</taxon>
        <taxon>Brassicaceae</taxon>
        <taxon>Brassiceae</taxon>
        <taxon>Brassica</taxon>
    </lineage>
</organism>
<protein>
    <submittedName>
        <fullName evidence="1">Uncharacterized protein</fullName>
    </submittedName>
</protein>
<evidence type="ECO:0000313" key="2">
    <source>
        <dbReference type="Proteomes" id="UP000712600"/>
    </source>
</evidence>
<reference evidence="1" key="1">
    <citation type="submission" date="2019-12" db="EMBL/GenBank/DDBJ databases">
        <title>Genome sequencing and annotation of Brassica cretica.</title>
        <authorList>
            <person name="Studholme D.J."/>
            <person name="Sarris P."/>
        </authorList>
    </citation>
    <scope>NUCLEOTIDE SEQUENCE</scope>
    <source>
        <strain evidence="1">PFS-109/04</strain>
        <tissue evidence="1">Leaf</tissue>
    </source>
</reference>
<accession>A0A8S9PBG3</accession>
<gene>
    <name evidence="1" type="ORF">F2Q69_00007878</name>
</gene>